<reference evidence="2" key="1">
    <citation type="submission" date="2012-06" db="EMBL/GenBank/DDBJ databases">
        <title>Genome analysis of multiple Granulibacter bethesdensis isolates demonstrates substantial genome diversity.</title>
        <authorList>
            <person name="Greenberg D.E."/>
            <person name="Porcella S.F."/>
            <person name="Zarember K."/>
            <person name="Zelazny A.M."/>
            <person name="Bruno D."/>
            <person name="Martens C."/>
            <person name="Barbian K.D."/>
            <person name="Jaske E."/>
            <person name="Holland S.M."/>
        </authorList>
    </citation>
    <scope>NUCLEOTIDE SEQUENCE [LARGE SCALE GENOMIC DNA]</scope>
    <source>
        <strain evidence="2">CGDNIH3</strain>
    </source>
</reference>
<name>A0AAN0VF55_9PROT</name>
<proteinExistence type="predicted"/>
<dbReference type="Proteomes" id="UP000019438">
    <property type="component" value="Chromosome"/>
</dbReference>
<organism evidence="1 2">
    <name type="scientific">Granulibacter bethesdensis</name>
    <dbReference type="NCBI Taxonomy" id="364410"/>
    <lineage>
        <taxon>Bacteria</taxon>
        <taxon>Pseudomonadati</taxon>
        <taxon>Pseudomonadota</taxon>
        <taxon>Alphaproteobacteria</taxon>
        <taxon>Acetobacterales</taxon>
        <taxon>Acetobacteraceae</taxon>
        <taxon>Granulibacter</taxon>
    </lineage>
</organism>
<protein>
    <submittedName>
        <fullName evidence="1">Uncharacterized protein</fullName>
    </submittedName>
</protein>
<dbReference type="KEGG" id="gbc:GbCGDNIH3_5015"/>
<evidence type="ECO:0000313" key="2">
    <source>
        <dbReference type="Proteomes" id="UP000019438"/>
    </source>
</evidence>
<evidence type="ECO:0000313" key="1">
    <source>
        <dbReference type="EMBL" id="AHJ62192.2"/>
    </source>
</evidence>
<gene>
    <name evidence="1" type="ORF">GbCGDNIH3_5015</name>
</gene>
<dbReference type="EMBL" id="CP003181">
    <property type="protein sequence ID" value="AHJ62192.2"/>
    <property type="molecule type" value="Genomic_DNA"/>
</dbReference>
<sequence>MHQLLGIGIRNDEIDTGQIERDHVVNRVRAAAAYTDHGNARGEICVHLLRDGQVQSHGRSPPWALAGRNG</sequence>
<accession>A0AAN0VF55</accession>
<dbReference type="AlphaFoldDB" id="A0AAN0VF55"/>